<keyword evidence="3" id="KW-1185">Reference proteome</keyword>
<accession>A0ABY4M072</accession>
<feature type="domain" description="AB hydrolase-1" evidence="1">
    <location>
        <begin position="4"/>
        <end position="244"/>
    </location>
</feature>
<evidence type="ECO:0000259" key="1">
    <source>
        <dbReference type="Pfam" id="PF12697"/>
    </source>
</evidence>
<reference evidence="2" key="1">
    <citation type="submission" date="2021-10" db="EMBL/GenBank/DDBJ databases">
        <title>Streptomyces nigrumlapis sp.nov.,an antimicrobial producing actinobacterium isolated from Black Gobi rocks.</title>
        <authorList>
            <person name="Wen Y."/>
            <person name="Zhang W."/>
            <person name="Liu X.G."/>
        </authorList>
    </citation>
    <scope>NUCLEOTIDE SEQUENCE</scope>
    <source>
        <strain evidence="2">ST13-2-2</strain>
    </source>
</reference>
<protein>
    <submittedName>
        <fullName evidence="2">Alpha/beta hydrolase</fullName>
    </submittedName>
</protein>
<dbReference type="PANTHER" id="PTHR10992">
    <property type="entry name" value="METHYLESTERASE FAMILY MEMBER"/>
    <property type="match status" value="1"/>
</dbReference>
<dbReference type="PANTHER" id="PTHR10992:SF1086">
    <property type="entry name" value="AB HYDROLASE-1 DOMAIN-CONTAINING PROTEIN"/>
    <property type="match status" value="1"/>
</dbReference>
<dbReference type="SUPFAM" id="SSF53474">
    <property type="entry name" value="alpha/beta-Hydrolases"/>
    <property type="match status" value="1"/>
</dbReference>
<gene>
    <name evidence="2" type="ORF">K9S39_02175</name>
</gene>
<dbReference type="Proteomes" id="UP000830115">
    <property type="component" value="Chromosome"/>
</dbReference>
<dbReference type="InterPro" id="IPR029058">
    <property type="entry name" value="AB_hydrolase_fold"/>
</dbReference>
<dbReference type="EMBL" id="CP086322">
    <property type="protein sequence ID" value="UQA90842.1"/>
    <property type="molecule type" value="Genomic_DNA"/>
</dbReference>
<dbReference type="Pfam" id="PF12697">
    <property type="entry name" value="Abhydrolase_6"/>
    <property type="match status" value="1"/>
</dbReference>
<evidence type="ECO:0000313" key="2">
    <source>
        <dbReference type="EMBL" id="UQA90842.1"/>
    </source>
</evidence>
<proteinExistence type="predicted"/>
<dbReference type="RefSeq" id="WP_248861609.1">
    <property type="nucleotide sequence ID" value="NZ_CP086322.1"/>
</dbReference>
<dbReference type="InterPro" id="IPR045889">
    <property type="entry name" value="MES/HNL"/>
</dbReference>
<evidence type="ECO:0000313" key="3">
    <source>
        <dbReference type="Proteomes" id="UP000830115"/>
    </source>
</evidence>
<name>A0ABY4M072_9ACTN</name>
<dbReference type="InterPro" id="IPR000073">
    <property type="entry name" value="AB_hydrolase_1"/>
</dbReference>
<dbReference type="Gene3D" id="3.40.50.1820">
    <property type="entry name" value="alpha/beta hydrolase"/>
    <property type="match status" value="1"/>
</dbReference>
<organism evidence="2 3">
    <name type="scientific">Streptomyces halobius</name>
    <dbReference type="NCBI Taxonomy" id="2879846"/>
    <lineage>
        <taxon>Bacteria</taxon>
        <taxon>Bacillati</taxon>
        <taxon>Actinomycetota</taxon>
        <taxon>Actinomycetes</taxon>
        <taxon>Kitasatosporales</taxon>
        <taxon>Streptomycetaceae</taxon>
        <taxon>Streptomyces</taxon>
    </lineage>
</organism>
<sequence>MTTFVLVPGPRCGSWVWEKVAARLRESGSEVHLTTLTGYGDRRHLAGPETDLATHVEDLVQLIDHVAAPELVMVGHCYSIHPVWGAADRRPERCARLVCVDGGMPQDGHSPVDGLPDELRERVRLRIEQAGDDWRLFQPSAEDRHTWGSVDGVPEEVLARLHRLAAPQPVRTLTQPLRLSGAAAKLPLTGVLCTRNGMNIGMVEAAVASGEPQFRMLTDPRVGFFELATGHWPMLSAPDELADVLLRAVAGEGHRVGC</sequence>
<keyword evidence="2" id="KW-0378">Hydrolase</keyword>
<dbReference type="GO" id="GO:0016787">
    <property type="term" value="F:hydrolase activity"/>
    <property type="evidence" value="ECO:0007669"/>
    <property type="project" value="UniProtKB-KW"/>
</dbReference>